<dbReference type="RefSeq" id="WP_319843839.1">
    <property type="nucleotide sequence ID" value="NZ_JAXAFJ010000002.1"/>
</dbReference>
<comment type="similarity">
    <text evidence="2">Belongs to the binding-protein-dependent transport system permease family. CysTW subfamily.</text>
</comment>
<evidence type="ECO:0000256" key="7">
    <source>
        <dbReference type="ARBA" id="ARBA00023136"/>
    </source>
</evidence>
<evidence type="ECO:0000256" key="4">
    <source>
        <dbReference type="ARBA" id="ARBA00022475"/>
    </source>
</evidence>
<feature type="transmembrane region" description="Helical" evidence="8">
    <location>
        <begin position="122"/>
        <end position="146"/>
    </location>
</feature>
<keyword evidence="5 8" id="KW-0812">Transmembrane</keyword>
<dbReference type="SUPFAM" id="SSF161098">
    <property type="entry name" value="MetI-like"/>
    <property type="match status" value="1"/>
</dbReference>
<dbReference type="PANTHER" id="PTHR42929">
    <property type="entry name" value="INNER MEMBRANE ABC TRANSPORTER PERMEASE PROTEIN YDCU-RELATED-RELATED"/>
    <property type="match status" value="1"/>
</dbReference>
<dbReference type="PANTHER" id="PTHR42929:SF1">
    <property type="entry name" value="INNER MEMBRANE ABC TRANSPORTER PERMEASE PROTEIN YDCU-RELATED"/>
    <property type="match status" value="1"/>
</dbReference>
<feature type="transmembrane region" description="Helical" evidence="8">
    <location>
        <begin position="29"/>
        <end position="56"/>
    </location>
</feature>
<comment type="caution">
    <text evidence="10">The sequence shown here is derived from an EMBL/GenBank/DDBJ whole genome shotgun (WGS) entry which is preliminary data.</text>
</comment>
<evidence type="ECO:0000313" key="10">
    <source>
        <dbReference type="EMBL" id="MDX6805450.1"/>
    </source>
</evidence>
<keyword evidence="7 8" id="KW-0472">Membrane</keyword>
<reference evidence="10 11" key="1">
    <citation type="submission" date="2023-11" db="EMBL/GenBank/DDBJ databases">
        <authorList>
            <person name="Bao R."/>
        </authorList>
    </citation>
    <scope>NUCLEOTIDE SEQUENCE [LARGE SCALE GENOMIC DNA]</scope>
    <source>
        <strain evidence="10 11">PJ23</strain>
    </source>
</reference>
<evidence type="ECO:0000256" key="6">
    <source>
        <dbReference type="ARBA" id="ARBA00022989"/>
    </source>
</evidence>
<feature type="transmembrane region" description="Helical" evidence="8">
    <location>
        <begin position="272"/>
        <end position="297"/>
    </location>
</feature>
<organism evidence="10 11">
    <name type="scientific">Terrihabitans rhizophilus</name>
    <dbReference type="NCBI Taxonomy" id="3092662"/>
    <lineage>
        <taxon>Bacteria</taxon>
        <taxon>Pseudomonadati</taxon>
        <taxon>Pseudomonadota</taxon>
        <taxon>Alphaproteobacteria</taxon>
        <taxon>Hyphomicrobiales</taxon>
        <taxon>Terrihabitans</taxon>
    </lineage>
</organism>
<keyword evidence="4" id="KW-1003">Cell membrane</keyword>
<keyword evidence="6 8" id="KW-1133">Transmembrane helix</keyword>
<dbReference type="Proteomes" id="UP001274321">
    <property type="component" value="Unassembled WGS sequence"/>
</dbReference>
<dbReference type="InterPro" id="IPR035906">
    <property type="entry name" value="MetI-like_sf"/>
</dbReference>
<dbReference type="CDD" id="cd06261">
    <property type="entry name" value="TM_PBP2"/>
    <property type="match status" value="1"/>
</dbReference>
<dbReference type="Gene3D" id="1.10.3720.10">
    <property type="entry name" value="MetI-like"/>
    <property type="match status" value="1"/>
</dbReference>
<feature type="transmembrane region" description="Helical" evidence="8">
    <location>
        <begin position="91"/>
        <end position="110"/>
    </location>
</feature>
<evidence type="ECO:0000256" key="8">
    <source>
        <dbReference type="RuleBase" id="RU363032"/>
    </source>
</evidence>
<keyword evidence="3 8" id="KW-0813">Transport</keyword>
<evidence type="ECO:0000313" key="11">
    <source>
        <dbReference type="Proteomes" id="UP001274321"/>
    </source>
</evidence>
<evidence type="ECO:0000259" key="9">
    <source>
        <dbReference type="PROSITE" id="PS50928"/>
    </source>
</evidence>
<accession>A0ABU4RP20</accession>
<gene>
    <name evidence="10" type="ORF">SCD90_05175</name>
</gene>
<feature type="transmembrane region" description="Helical" evidence="8">
    <location>
        <begin position="166"/>
        <end position="193"/>
    </location>
</feature>
<evidence type="ECO:0000256" key="5">
    <source>
        <dbReference type="ARBA" id="ARBA00022692"/>
    </source>
</evidence>
<evidence type="ECO:0000256" key="3">
    <source>
        <dbReference type="ARBA" id="ARBA00022448"/>
    </source>
</evidence>
<dbReference type="Pfam" id="PF00528">
    <property type="entry name" value="BPD_transp_1"/>
    <property type="match status" value="1"/>
</dbReference>
<name>A0ABU4RP20_9HYPH</name>
<keyword evidence="11" id="KW-1185">Reference proteome</keyword>
<dbReference type="EMBL" id="JAXAFJ010000002">
    <property type="protein sequence ID" value="MDX6805450.1"/>
    <property type="molecule type" value="Genomic_DNA"/>
</dbReference>
<dbReference type="InterPro" id="IPR000515">
    <property type="entry name" value="MetI-like"/>
</dbReference>
<protein>
    <submittedName>
        <fullName evidence="10">ABC transporter permease</fullName>
    </submittedName>
</protein>
<evidence type="ECO:0000256" key="2">
    <source>
        <dbReference type="ARBA" id="ARBA00007069"/>
    </source>
</evidence>
<dbReference type="PROSITE" id="PS50928">
    <property type="entry name" value="ABC_TM1"/>
    <property type="match status" value="1"/>
</dbReference>
<comment type="subcellular location">
    <subcellularLocation>
        <location evidence="1 8">Cell membrane</location>
        <topology evidence="1 8">Multi-pass membrane protein</topology>
    </subcellularLocation>
</comment>
<proteinExistence type="inferred from homology"/>
<sequence length="303" mass="33480">MDYAPGVARADTLKSKPARKRSAGHLASYFQAAPLAIVLGIFLVLPILTIIMVSFWDYDSIQIIPDFITLNYEETLGSWVTWTIYLNTLKYTAIVWALTLVIGFWVAYFLAFHVRTPTMQMVLFLICTVPFLTSNIIRMISWIPFLGRNGLINQTLMNLGITSHPLEFLLFSDFAVVLAMVHLYTLFMVTPVFNTLMRIDRSLLEAARDAGASSLQILTNIIIPLAKPGIAIGSIFVVTLVMGDFITVRFMSGGQSASVGLMMANQISVLQYPAAAANAVVLLAVVLLMVAGILRVVNIRKEL</sequence>
<feature type="domain" description="ABC transmembrane type-1" evidence="9">
    <location>
        <begin position="85"/>
        <end position="293"/>
    </location>
</feature>
<evidence type="ECO:0000256" key="1">
    <source>
        <dbReference type="ARBA" id="ARBA00004651"/>
    </source>
</evidence>